<keyword evidence="4 7" id="KW-0055">Arginine biosynthesis</keyword>
<dbReference type="HAMAP" id="MF_00006">
    <property type="entry name" value="Arg_succ_lyase"/>
    <property type="match status" value="1"/>
</dbReference>
<dbReference type="FunFam" id="1.10.40.30:FF:000001">
    <property type="entry name" value="Argininosuccinate lyase"/>
    <property type="match status" value="1"/>
</dbReference>
<dbReference type="InterPro" id="IPR029419">
    <property type="entry name" value="Arg_succ_lyase_C"/>
</dbReference>
<reference evidence="10" key="1">
    <citation type="submission" date="2020-07" db="EMBL/GenBank/DDBJ databases">
        <title>Huge and variable diversity of episymbiotic CPR bacteria and DPANN archaea in groundwater ecosystems.</title>
        <authorList>
            <person name="He C.Y."/>
            <person name="Keren R."/>
            <person name="Whittaker M."/>
            <person name="Farag I.F."/>
            <person name="Doudna J."/>
            <person name="Cate J.H.D."/>
            <person name="Banfield J.F."/>
        </authorList>
    </citation>
    <scope>NUCLEOTIDE SEQUENCE</scope>
    <source>
        <strain evidence="10">NC_groundwater_717_Ag_S-0.2um_59_8</strain>
    </source>
</reference>
<dbReference type="Pfam" id="PF14698">
    <property type="entry name" value="ASL_C2"/>
    <property type="match status" value="1"/>
</dbReference>
<proteinExistence type="inferred from homology"/>
<organism evidence="10 11">
    <name type="scientific">Tectimicrobiota bacterium</name>
    <dbReference type="NCBI Taxonomy" id="2528274"/>
    <lineage>
        <taxon>Bacteria</taxon>
        <taxon>Pseudomonadati</taxon>
        <taxon>Nitrospinota/Tectimicrobiota group</taxon>
        <taxon>Candidatus Tectimicrobiota</taxon>
    </lineage>
</organism>
<dbReference type="InterPro" id="IPR000362">
    <property type="entry name" value="Fumarate_lyase_fam"/>
</dbReference>
<comment type="similarity">
    <text evidence="7">Belongs to the lyase 1 family. Argininosuccinate lyase subfamily.</text>
</comment>
<evidence type="ECO:0000256" key="3">
    <source>
        <dbReference type="ARBA" id="ARBA00012338"/>
    </source>
</evidence>
<dbReference type="PROSITE" id="PS00163">
    <property type="entry name" value="FUMARATE_LYASES"/>
    <property type="match status" value="1"/>
</dbReference>
<dbReference type="PRINTS" id="PR00145">
    <property type="entry name" value="ARGSUCLYASE"/>
</dbReference>
<dbReference type="InterPro" id="IPR024083">
    <property type="entry name" value="Fumarase/histidase_N"/>
</dbReference>
<evidence type="ECO:0000256" key="6">
    <source>
        <dbReference type="ARBA" id="ARBA00023239"/>
    </source>
</evidence>
<dbReference type="EMBL" id="JACPSX010000238">
    <property type="protein sequence ID" value="MBI3015818.1"/>
    <property type="molecule type" value="Genomic_DNA"/>
</dbReference>
<sequence>MTAKPSANKLWGGRFQQRTDRRVEIFTASIPYDWRLYRHDIAGSIAHCRMLGQCRIISAKDADSIVAGLEEIRDEMDREIREGRFVPDPSLEDIHTTIEQRLLEKIGPAAGKLHTARSRNDQIALDLRLYLRDEIDQIVSLLRGFQKALVGRARETSDAVMPGYTHLQRAQPVVVAHHFLAYYDMAERDRRRLKDCRTRVNVLPLGAGALAGSSFPLDREMVARSLGFEAVSSNSLDSVSDRDFVVEFLSAAATIMVHLSRLGEELVLWSSSEFGFVELPESFCTGSSIMPQKRNPDVPELVRGKAGRVFGALMALLTILKGLPLSYNRDLQEDKEPLFEAVDTVKGCLEIMTPAVAGLRIDAARLLQAARQGFLTATEVADYLVRKGLPFREAHQIVGKAVAEAARRNVELGALGLATLRSFSPAFEEDVLAVLEVHNSVASKNLPGGTAPARVRERIAQIEEEWRREED</sequence>
<dbReference type="Proteomes" id="UP000741360">
    <property type="component" value="Unassembled WGS sequence"/>
</dbReference>
<dbReference type="Gene3D" id="1.20.200.10">
    <property type="entry name" value="Fumarase/aspartase (Central domain)"/>
    <property type="match status" value="1"/>
</dbReference>
<comment type="catalytic activity">
    <reaction evidence="1 7">
        <text>2-(N(omega)-L-arginino)succinate = fumarate + L-arginine</text>
        <dbReference type="Rhea" id="RHEA:24020"/>
        <dbReference type="ChEBI" id="CHEBI:29806"/>
        <dbReference type="ChEBI" id="CHEBI:32682"/>
        <dbReference type="ChEBI" id="CHEBI:57472"/>
        <dbReference type="EC" id="4.3.2.1"/>
    </reaction>
</comment>
<keyword evidence="5 7" id="KW-0028">Amino-acid biosynthesis</keyword>
<dbReference type="FunFam" id="1.10.275.10:FF:000002">
    <property type="entry name" value="Argininosuccinate lyase"/>
    <property type="match status" value="1"/>
</dbReference>
<accession>A0A932M199</accession>
<dbReference type="GO" id="GO:0004056">
    <property type="term" value="F:argininosuccinate lyase activity"/>
    <property type="evidence" value="ECO:0007669"/>
    <property type="project" value="UniProtKB-UniRule"/>
</dbReference>
<gene>
    <name evidence="7 10" type="primary">argH</name>
    <name evidence="10" type="ORF">HYY65_12365</name>
</gene>
<evidence type="ECO:0000259" key="9">
    <source>
        <dbReference type="Pfam" id="PF14698"/>
    </source>
</evidence>
<dbReference type="Gene3D" id="1.10.275.10">
    <property type="entry name" value="Fumarase/aspartase (N-terminal domain)"/>
    <property type="match status" value="1"/>
</dbReference>
<keyword evidence="7" id="KW-0963">Cytoplasm</keyword>
<dbReference type="InterPro" id="IPR022761">
    <property type="entry name" value="Fumarate_lyase_N"/>
</dbReference>
<feature type="domain" description="Fumarate lyase N-terminal" evidence="8">
    <location>
        <begin position="13"/>
        <end position="311"/>
    </location>
</feature>
<evidence type="ECO:0000256" key="4">
    <source>
        <dbReference type="ARBA" id="ARBA00022571"/>
    </source>
</evidence>
<dbReference type="Gene3D" id="1.10.40.30">
    <property type="entry name" value="Fumarase/aspartase (C-terminal domain)"/>
    <property type="match status" value="1"/>
</dbReference>
<feature type="domain" description="Argininosuccinate lyase C-terminal" evidence="9">
    <location>
        <begin position="374"/>
        <end position="442"/>
    </location>
</feature>
<evidence type="ECO:0000256" key="2">
    <source>
        <dbReference type="ARBA" id="ARBA00004941"/>
    </source>
</evidence>
<dbReference type="CDD" id="cd01359">
    <property type="entry name" value="Argininosuccinate_lyase"/>
    <property type="match status" value="1"/>
</dbReference>
<dbReference type="AlphaFoldDB" id="A0A932M199"/>
<dbReference type="GO" id="GO:0042450">
    <property type="term" value="P:L-arginine biosynthetic process via ornithine"/>
    <property type="evidence" value="ECO:0007669"/>
    <property type="project" value="UniProtKB-UniRule"/>
</dbReference>
<evidence type="ECO:0000259" key="8">
    <source>
        <dbReference type="Pfam" id="PF00206"/>
    </source>
</evidence>
<dbReference type="SUPFAM" id="SSF48557">
    <property type="entry name" value="L-aspartase-like"/>
    <property type="match status" value="1"/>
</dbReference>
<dbReference type="InterPro" id="IPR020557">
    <property type="entry name" value="Fumarate_lyase_CS"/>
</dbReference>
<comment type="caution">
    <text evidence="10">The sequence shown here is derived from an EMBL/GenBank/DDBJ whole genome shotgun (WGS) entry which is preliminary data.</text>
</comment>
<evidence type="ECO:0000256" key="7">
    <source>
        <dbReference type="HAMAP-Rule" id="MF_00006"/>
    </source>
</evidence>
<comment type="pathway">
    <text evidence="2 7">Amino-acid biosynthesis; L-arginine biosynthesis; L-arginine from L-ornithine and carbamoyl phosphate: step 3/3.</text>
</comment>
<dbReference type="PRINTS" id="PR00149">
    <property type="entry name" value="FUMRATELYASE"/>
</dbReference>
<protein>
    <recommendedName>
        <fullName evidence="3 7">Argininosuccinate lyase</fullName>
        <shortName evidence="7">ASAL</shortName>
        <ecNumber evidence="3 7">4.3.2.1</ecNumber>
    </recommendedName>
    <alternativeName>
        <fullName evidence="7">Arginosuccinase</fullName>
    </alternativeName>
</protein>
<evidence type="ECO:0000256" key="5">
    <source>
        <dbReference type="ARBA" id="ARBA00022605"/>
    </source>
</evidence>
<dbReference type="InterPro" id="IPR009049">
    <property type="entry name" value="Argininosuccinate_lyase"/>
</dbReference>
<dbReference type="PANTHER" id="PTHR43814">
    <property type="entry name" value="ARGININOSUCCINATE LYASE"/>
    <property type="match status" value="1"/>
</dbReference>
<dbReference type="FunFam" id="1.20.200.10:FF:000015">
    <property type="entry name" value="argininosuccinate lyase isoform X2"/>
    <property type="match status" value="1"/>
</dbReference>
<evidence type="ECO:0000313" key="11">
    <source>
        <dbReference type="Proteomes" id="UP000741360"/>
    </source>
</evidence>
<dbReference type="EC" id="4.3.2.1" evidence="3 7"/>
<dbReference type="GO" id="GO:0005829">
    <property type="term" value="C:cytosol"/>
    <property type="evidence" value="ECO:0007669"/>
    <property type="project" value="TreeGrafter"/>
</dbReference>
<dbReference type="PANTHER" id="PTHR43814:SF1">
    <property type="entry name" value="ARGININOSUCCINATE LYASE"/>
    <property type="match status" value="1"/>
</dbReference>
<dbReference type="InterPro" id="IPR008948">
    <property type="entry name" value="L-Aspartase-like"/>
</dbReference>
<dbReference type="NCBIfam" id="TIGR00838">
    <property type="entry name" value="argH"/>
    <property type="match status" value="1"/>
</dbReference>
<dbReference type="Pfam" id="PF00206">
    <property type="entry name" value="Lyase_1"/>
    <property type="match status" value="1"/>
</dbReference>
<evidence type="ECO:0000313" key="10">
    <source>
        <dbReference type="EMBL" id="MBI3015818.1"/>
    </source>
</evidence>
<evidence type="ECO:0000256" key="1">
    <source>
        <dbReference type="ARBA" id="ARBA00000985"/>
    </source>
</evidence>
<keyword evidence="6 7" id="KW-0456">Lyase</keyword>
<name>A0A932M199_UNCTE</name>
<comment type="subcellular location">
    <subcellularLocation>
        <location evidence="7">Cytoplasm</location>
    </subcellularLocation>
</comment>